<feature type="region of interest" description="Disordered" evidence="1">
    <location>
        <begin position="1"/>
        <end position="23"/>
    </location>
</feature>
<evidence type="ECO:0000313" key="3">
    <source>
        <dbReference type="Proteomes" id="UP001583186"/>
    </source>
</evidence>
<dbReference type="EMBL" id="JAWCUI010000048">
    <property type="protein sequence ID" value="KAL1891985.1"/>
    <property type="molecule type" value="Genomic_DNA"/>
</dbReference>
<comment type="caution">
    <text evidence="2">The sequence shown here is derived from an EMBL/GenBank/DDBJ whole genome shotgun (WGS) entry which is preliminary data.</text>
</comment>
<accession>A0ABR3YUB4</accession>
<proteinExistence type="predicted"/>
<evidence type="ECO:0000256" key="1">
    <source>
        <dbReference type="SAM" id="MobiDB-lite"/>
    </source>
</evidence>
<name>A0ABR3YUB4_9PEZI</name>
<gene>
    <name evidence="2" type="ORF">Sste5346_007329</name>
</gene>
<protein>
    <submittedName>
        <fullName evidence="2">Uncharacterized protein</fullName>
    </submittedName>
</protein>
<organism evidence="2 3">
    <name type="scientific">Sporothrix stenoceras</name>
    <dbReference type="NCBI Taxonomy" id="5173"/>
    <lineage>
        <taxon>Eukaryota</taxon>
        <taxon>Fungi</taxon>
        <taxon>Dikarya</taxon>
        <taxon>Ascomycota</taxon>
        <taxon>Pezizomycotina</taxon>
        <taxon>Sordariomycetes</taxon>
        <taxon>Sordariomycetidae</taxon>
        <taxon>Ophiostomatales</taxon>
        <taxon>Ophiostomataceae</taxon>
        <taxon>Sporothrix</taxon>
    </lineage>
</organism>
<reference evidence="2 3" key="1">
    <citation type="journal article" date="2024" name="IMA Fungus">
        <title>IMA Genome - F19 : A genome assembly and annotation guide to empower mycologists, including annotated draft genome sequences of Ceratocystis pirilliformis, Diaporthe australafricana, Fusarium ophioides, Paecilomyces lecythidis, and Sporothrix stenoceras.</title>
        <authorList>
            <person name="Aylward J."/>
            <person name="Wilson A.M."/>
            <person name="Visagie C.M."/>
            <person name="Spraker J."/>
            <person name="Barnes I."/>
            <person name="Buitendag C."/>
            <person name="Ceriani C."/>
            <person name="Del Mar Angel L."/>
            <person name="du Plessis D."/>
            <person name="Fuchs T."/>
            <person name="Gasser K."/>
            <person name="Kramer D."/>
            <person name="Li W."/>
            <person name="Munsamy K."/>
            <person name="Piso A."/>
            <person name="Price J.L."/>
            <person name="Sonnekus B."/>
            <person name="Thomas C."/>
            <person name="van der Nest A."/>
            <person name="van Dijk A."/>
            <person name="van Heerden A."/>
            <person name="van Vuuren N."/>
            <person name="Yilmaz N."/>
            <person name="Duong T.A."/>
            <person name="van der Merwe N.A."/>
            <person name="Wingfield M.J."/>
            <person name="Wingfield B.D."/>
        </authorList>
    </citation>
    <scope>NUCLEOTIDE SEQUENCE [LARGE SCALE GENOMIC DNA]</scope>
    <source>
        <strain evidence="2 3">CMW 5346</strain>
    </source>
</reference>
<feature type="compositionally biased region" description="Low complexity" evidence="1">
    <location>
        <begin position="7"/>
        <end position="23"/>
    </location>
</feature>
<evidence type="ECO:0000313" key="2">
    <source>
        <dbReference type="EMBL" id="KAL1891985.1"/>
    </source>
</evidence>
<sequence>MSPSTPAPTTAPARAAEMNDADAAQAIELSQPAVAQPMNTQAPHDVSHQVTLRGGRSEACPGRFCFIIPCPIPCDFCIF</sequence>
<keyword evidence="3" id="KW-1185">Reference proteome</keyword>
<dbReference type="Proteomes" id="UP001583186">
    <property type="component" value="Unassembled WGS sequence"/>
</dbReference>